<dbReference type="InterPro" id="IPR051120">
    <property type="entry name" value="ABC_AA/LPS_Transport"/>
</dbReference>
<proteinExistence type="predicted"/>
<dbReference type="EMBL" id="WPHG01000001">
    <property type="protein sequence ID" value="MVA95798.1"/>
    <property type="molecule type" value="Genomic_DNA"/>
</dbReference>
<dbReference type="AlphaFoldDB" id="A0A844QCF3"/>
<evidence type="ECO:0000256" key="1">
    <source>
        <dbReference type="ARBA" id="ARBA00022448"/>
    </source>
</evidence>
<dbReference type="GO" id="GO:0005886">
    <property type="term" value="C:plasma membrane"/>
    <property type="evidence" value="ECO:0007669"/>
    <property type="project" value="TreeGrafter"/>
</dbReference>
<dbReference type="Pfam" id="PF12399">
    <property type="entry name" value="BCA_ABC_TP_C"/>
    <property type="match status" value="1"/>
</dbReference>
<evidence type="ECO:0000256" key="3">
    <source>
        <dbReference type="ARBA" id="ARBA00022840"/>
    </source>
</evidence>
<dbReference type="RefSeq" id="WP_156710679.1">
    <property type="nucleotide sequence ID" value="NZ_WPHG01000001.1"/>
</dbReference>
<dbReference type="GO" id="GO:0042941">
    <property type="term" value="P:D-alanine transmembrane transport"/>
    <property type="evidence" value="ECO:0007669"/>
    <property type="project" value="TreeGrafter"/>
</dbReference>
<dbReference type="PANTHER" id="PTHR45772">
    <property type="entry name" value="CONSERVED COMPONENT OF ABC TRANSPORTER FOR NATURAL AMINO ACIDS-RELATED"/>
    <property type="match status" value="1"/>
</dbReference>
<feature type="domain" description="ABC transporter" evidence="4">
    <location>
        <begin position="6"/>
        <end position="238"/>
    </location>
</feature>
<dbReference type="PANTHER" id="PTHR45772:SF7">
    <property type="entry name" value="AMINO ACID ABC TRANSPORTER ATP-BINDING PROTEIN"/>
    <property type="match status" value="1"/>
</dbReference>
<dbReference type="GO" id="GO:1903806">
    <property type="term" value="P:L-isoleucine import across plasma membrane"/>
    <property type="evidence" value="ECO:0007669"/>
    <property type="project" value="TreeGrafter"/>
</dbReference>
<dbReference type="SUPFAM" id="SSF52540">
    <property type="entry name" value="P-loop containing nucleoside triphosphate hydrolases"/>
    <property type="match status" value="1"/>
</dbReference>
<dbReference type="GO" id="GO:0005304">
    <property type="term" value="F:L-valine transmembrane transporter activity"/>
    <property type="evidence" value="ECO:0007669"/>
    <property type="project" value="TreeGrafter"/>
</dbReference>
<dbReference type="GO" id="GO:0015188">
    <property type="term" value="F:L-isoleucine transmembrane transporter activity"/>
    <property type="evidence" value="ECO:0007669"/>
    <property type="project" value="TreeGrafter"/>
</dbReference>
<evidence type="ECO:0000256" key="2">
    <source>
        <dbReference type="ARBA" id="ARBA00022741"/>
    </source>
</evidence>
<dbReference type="CDD" id="cd03219">
    <property type="entry name" value="ABC_Mj1267_LivG_branched"/>
    <property type="match status" value="1"/>
</dbReference>
<dbReference type="Gene3D" id="3.40.50.300">
    <property type="entry name" value="P-loop containing nucleotide triphosphate hydrolases"/>
    <property type="match status" value="1"/>
</dbReference>
<organism evidence="5 6">
    <name type="scientific">Nitratireductor arenosus</name>
    <dbReference type="NCBI Taxonomy" id="2682096"/>
    <lineage>
        <taxon>Bacteria</taxon>
        <taxon>Pseudomonadati</taxon>
        <taxon>Pseudomonadota</taxon>
        <taxon>Alphaproteobacteria</taxon>
        <taxon>Hyphomicrobiales</taxon>
        <taxon>Phyllobacteriaceae</taxon>
        <taxon>Nitratireductor</taxon>
    </lineage>
</organism>
<dbReference type="SMART" id="SM00382">
    <property type="entry name" value="AAA"/>
    <property type="match status" value="1"/>
</dbReference>
<dbReference type="GO" id="GO:0005524">
    <property type="term" value="F:ATP binding"/>
    <property type="evidence" value="ECO:0007669"/>
    <property type="project" value="UniProtKB-KW"/>
</dbReference>
<evidence type="ECO:0000313" key="6">
    <source>
        <dbReference type="Proteomes" id="UP000463224"/>
    </source>
</evidence>
<dbReference type="InterPro" id="IPR003593">
    <property type="entry name" value="AAA+_ATPase"/>
</dbReference>
<protein>
    <submittedName>
        <fullName evidence="5">ATP-binding cassette domain-containing protein</fullName>
    </submittedName>
</protein>
<comment type="caution">
    <text evidence="5">The sequence shown here is derived from an EMBL/GenBank/DDBJ whole genome shotgun (WGS) entry which is preliminary data.</text>
</comment>
<name>A0A844QCF3_9HYPH</name>
<sequence>MSDILLSGRGVTKSFRGLTAIRDVDFDIPAGAIFGLIGPNGAGKSTLFNLITGYYALTGGEIRFKGEDISGLPTYRRNRAGIARAFQISKPFPALTVRENVRVGAMFGRPGAREAEDVVDQALAIAGLEELADRTAEGLTVGSLRKLEVARAFATRPSLLLADEPCAGLNPTETEEMVGCLRKVRELGTTVWLVEHDMKAVTSVCDRIVVIDAGQKIAEGTPQQVVANPKVIAAYLGEPLEDEAG</sequence>
<reference evidence="5 6" key="1">
    <citation type="submission" date="2019-12" db="EMBL/GenBank/DDBJ databases">
        <title>Nitratireductor arenosus sp. nov., Isolated from sea sand, Jeju island, South Korea.</title>
        <authorList>
            <person name="Kim W."/>
        </authorList>
    </citation>
    <scope>NUCLEOTIDE SEQUENCE [LARGE SCALE GENOMIC DNA]</scope>
    <source>
        <strain evidence="5 6">CAU 1489</strain>
    </source>
</reference>
<dbReference type="PROSITE" id="PS50893">
    <property type="entry name" value="ABC_TRANSPORTER_2"/>
    <property type="match status" value="1"/>
</dbReference>
<keyword evidence="2" id="KW-0547">Nucleotide-binding</keyword>
<dbReference type="GO" id="GO:0015808">
    <property type="term" value="P:L-alanine transport"/>
    <property type="evidence" value="ECO:0007669"/>
    <property type="project" value="TreeGrafter"/>
</dbReference>
<evidence type="ECO:0000313" key="5">
    <source>
        <dbReference type="EMBL" id="MVA95798.1"/>
    </source>
</evidence>
<dbReference type="Proteomes" id="UP000463224">
    <property type="component" value="Unassembled WGS sequence"/>
</dbReference>
<accession>A0A844QCF3</accession>
<dbReference type="GO" id="GO:0015192">
    <property type="term" value="F:L-phenylalanine transmembrane transporter activity"/>
    <property type="evidence" value="ECO:0007669"/>
    <property type="project" value="TreeGrafter"/>
</dbReference>
<dbReference type="Pfam" id="PF00005">
    <property type="entry name" value="ABC_tran"/>
    <property type="match status" value="1"/>
</dbReference>
<keyword evidence="3 5" id="KW-0067">ATP-binding</keyword>
<gene>
    <name evidence="5" type="ORF">GN330_00840</name>
</gene>
<dbReference type="InterPro" id="IPR027417">
    <property type="entry name" value="P-loop_NTPase"/>
</dbReference>
<dbReference type="InterPro" id="IPR003439">
    <property type="entry name" value="ABC_transporter-like_ATP-bd"/>
</dbReference>
<dbReference type="GO" id="GO:1903805">
    <property type="term" value="P:L-valine import across plasma membrane"/>
    <property type="evidence" value="ECO:0007669"/>
    <property type="project" value="TreeGrafter"/>
</dbReference>
<evidence type="ECO:0000259" key="4">
    <source>
        <dbReference type="PROSITE" id="PS50893"/>
    </source>
</evidence>
<dbReference type="GO" id="GO:0016887">
    <property type="term" value="F:ATP hydrolysis activity"/>
    <property type="evidence" value="ECO:0007669"/>
    <property type="project" value="InterPro"/>
</dbReference>
<dbReference type="InterPro" id="IPR032823">
    <property type="entry name" value="BCA_ABC_TP_C"/>
</dbReference>
<keyword evidence="1" id="KW-0813">Transport</keyword>
<keyword evidence="6" id="KW-1185">Reference proteome</keyword>